<protein>
    <submittedName>
        <fullName evidence="10">Transcript variant X1</fullName>
    </submittedName>
</protein>
<feature type="domain" description="VWFA" evidence="9">
    <location>
        <begin position="235"/>
        <end position="410"/>
    </location>
</feature>
<sequence length="2222" mass="244118">MRKPHFLPLCALLGVLFTGILPKLDAQDAQDSTDLVFLIDGSQNVGAANFPSVRNLVVRIIDRLSVGRDQIRVALVQYDNDPDIKFYLNSLYDKPQVLEEVKGLTYSGGDESNLGAALEEVARSLLTDTTGNRADEGVPQVLVIISAGPSSDDTSVGHRALNRAGVFTIGVSIGDAATADLEEVATDRSFVQKTSDFRALATVGDQLVRDINRFAQGTIITQNQFTEVVMVGKRDIIFLIDSTMGTGVINTLREYIRLFVNTRPIGPNAVQVGIAQFSSAQRLVMDLNTYGTRESITSALANIRPRPGQNINIGAALNFVRDNMLKPEKGSRINQGIPQLVMLLTSKKSSDSVDEPAQALLEMGVLTLAAGTRTADQAELEKIAFSDRVVFMSKDFRQMFQNAEEITDALSTLAGTVVTEPPTDPVEEKQKKKSLRDIVFLLDGSNYIGSSNLPYVRDFMINVVSQLQIGPDQNQIGLVQFAEQPRIEFYLNTYSNKADVVDKISQLRLTGGSVLNMGAAMGYALKNMFQPSAGFRESDEVQHVLILITGGPSQDEITIMADRLALESILTFTISSGQANQNDMKKIAFVPSIAHHVERFSEIPALADVIFPDLVTLVGITDITESEGNVITGAERDVAFLIDGTDSVRADFPYIRDFIMKIIQPLDIGENGVRVSVIQHSERPTPNFYLNTHKTKEEVIRAVNQLQLAGGRSLNTGAALKFMKDVVMSEGYGSRSAQGVPQFLIVLAANRAMDNVKEPAGELKTEGVVPFGVGVKNADRRQIEEISHNPSFAFTVKEFSELSTIPQKLNNYVSLPKEQLTVVLQEVQNDAVKRDIVFLLDGSDNTRDGFSDIKQFVKNIVESLFVDESLDRVSVVQFADNTKVNFYLNSHKAKNDIINAVDNLTHKGGRRLNIGAALQFVRHRVFTSSTGSRRLEGVPQILILLSSKPSTDSMRAPAFALKEHEIVSFGVGVGNASVGEMEMVAFEPGFTYKVADVSKLPLVQSQLLTALNMNRNNQGTVSGISDLVVELESPQRDIVFLLDGSDDTRSAFPEMKTFVQQVVETLSVSKNKDRVSVVQYNQHQQTHFSLNTYTDKQDVINAVQLLHHRGGRARNTGAALDYVRMNTFAEFSGSRHQEGVPQILILLTGGRSLDDVPRAVAALKNEKIVPFCVGTRAADIIEMQMIAHNPSYAFSIPSFDNIGSIFQQLVSFVKRVPRQQPTEKTSVLGFREQQTSKQRDVVFLLDSSDGMKSDFKAVLGFVERMVEKLNVDESKDRVSVVQFSAEASVEFFLNTHQTQHDVADRVKNLNHKGGSPLNTGAALNYVKDKVFTASSGSRLQQGVPQILVLLTGERSSDDVREAVENLREVGVKVCVVGIRRADILEMQLISQEASHAFLAADSSDLSDIEEQIFSTIERSRNSVTTMASFDSSGRDIVFLLDGSDDSQQRFPDIIDIVQTILRELNIDSNRDRVAVVQYSNTAEMNFDLKRYVTENDLLKALRGLTHKGGYPKNIGAALQYVREHAFTPESGSRLQQGVSQILVLLSGGRSDDEVRAPVRLLKEMGVIVVAIGTTDADTLELQTISHEPKYTLLISDYEELPIVKQHVLALLNEASHPVVHAGPTVDFASKKSDVVFLIDGSHDSRNGFGEIRAFVERIVENLNVSNNGDQVAVVQYSRDATVNFYLNSYSSKNDVLSSIRTMRHKLGQPLNIGKALEFVKENVFDASVGGRRADMTPQYLYVFSGGRSGDDVRAPAQALKDNGIKIFSIGTKNSDTLEMQTISHTPAYYFHVSSYALLPSIYSSVEARLRDTQETTDFTTIDASTAVEAELKDAVDIVFLLDGSDYMKENGGLILEFVKHLMKKIEIGPNKARAALIQYSMKPTAEFVLNKYSQNDEVLNHLTNVKLKGGATVNTGRAIDFVKTSIFTASSGSRALQGIPQFLILASGTKSNDDVLGPVKRLKDNGIAVFGVGLNTADRFEMEQLAPGAWSLINEPSDFPLVTEQMFSAISSLKDLVVPAVGSSSTIKTNVVFLIDGSDDVRSRFGDVCEFLTNLILSLDLNLKKDKVAVVQYSKDAELSFGLDAYKSEEDVLKHIAKLKPKGGSPQFIGKALQFVKDNVFALKAREKPHGQTEQILILLAGARSRDSPRGPASALKDAGVMIFAIGSRLTNSAEMQAISSTSDYTYSVADFKNLSQIQQSLKKRFNEIKRQISEEGKKNNI</sequence>
<dbReference type="SUPFAM" id="SSF53300">
    <property type="entry name" value="vWA-like"/>
    <property type="match status" value="11"/>
</dbReference>
<feature type="domain" description="VWFA" evidence="9">
    <location>
        <begin position="1240"/>
        <end position="1412"/>
    </location>
</feature>
<dbReference type="GO" id="GO:0007155">
    <property type="term" value="P:cell adhesion"/>
    <property type="evidence" value="ECO:0007669"/>
    <property type="project" value="UniProtKB-KW"/>
</dbReference>
<dbReference type="GO" id="GO:0005615">
    <property type="term" value="C:extracellular space"/>
    <property type="evidence" value="ECO:0007669"/>
    <property type="project" value="TreeGrafter"/>
</dbReference>
<dbReference type="PRINTS" id="PR00453">
    <property type="entry name" value="VWFADOMAIN"/>
</dbReference>
<evidence type="ECO:0000256" key="2">
    <source>
        <dbReference type="ARBA" id="ARBA00022525"/>
    </source>
</evidence>
<name>A0A9D3BLM0_NOTFU</name>
<reference evidence="10" key="1">
    <citation type="submission" date="2020-03" db="EMBL/GenBank/DDBJ databases">
        <title>Intra-Species Differences in Population Size shape Life History and Genome Evolution.</title>
        <authorList>
            <person name="Willemsen D."/>
            <person name="Cui R."/>
            <person name="Valenzano D.R."/>
        </authorList>
    </citation>
    <scope>NUCLEOTIDE SEQUENCE</scope>
    <source>
        <strain evidence="10">GRZ</strain>
        <tissue evidence="10">Whole</tissue>
    </source>
</reference>
<feature type="domain" description="VWFA" evidence="9">
    <location>
        <begin position="34"/>
        <end position="207"/>
    </location>
</feature>
<evidence type="ECO:0000313" key="11">
    <source>
        <dbReference type="Proteomes" id="UP000822369"/>
    </source>
</evidence>
<dbReference type="PANTHER" id="PTHR24020:SF13">
    <property type="entry name" value="COLLAGEN ALPHA-3(VI) CHAIN"/>
    <property type="match status" value="1"/>
</dbReference>
<evidence type="ECO:0000256" key="6">
    <source>
        <dbReference type="ARBA" id="ARBA00022889"/>
    </source>
</evidence>
<dbReference type="SMART" id="SM00327">
    <property type="entry name" value="VWA"/>
    <property type="match status" value="11"/>
</dbReference>
<keyword evidence="4 8" id="KW-0732">Signal</keyword>
<feature type="chain" id="PRO_5038386478" evidence="8">
    <location>
        <begin position="27"/>
        <end position="2222"/>
    </location>
</feature>
<evidence type="ECO:0000256" key="3">
    <source>
        <dbReference type="ARBA" id="ARBA00022530"/>
    </source>
</evidence>
<evidence type="ECO:0000256" key="5">
    <source>
        <dbReference type="ARBA" id="ARBA00022737"/>
    </source>
</evidence>
<keyword evidence="2" id="KW-0964">Secreted</keyword>
<dbReference type="Pfam" id="PF00092">
    <property type="entry name" value="VWA"/>
    <property type="match status" value="11"/>
</dbReference>
<evidence type="ECO:0000313" key="10">
    <source>
        <dbReference type="EMBL" id="KAF7214537.1"/>
    </source>
</evidence>
<feature type="domain" description="VWFA" evidence="9">
    <location>
        <begin position="1633"/>
        <end position="1805"/>
    </location>
</feature>
<dbReference type="PROSITE" id="PS50234">
    <property type="entry name" value="VWFA"/>
    <property type="match status" value="11"/>
</dbReference>
<comment type="subcellular location">
    <subcellularLocation>
        <location evidence="1">Secreted</location>
        <location evidence="1">Extracellular space</location>
        <location evidence="1">Extracellular matrix</location>
    </subcellularLocation>
</comment>
<feature type="domain" description="VWFA" evidence="9">
    <location>
        <begin position="637"/>
        <end position="809"/>
    </location>
</feature>
<feature type="domain" description="VWFA" evidence="9">
    <location>
        <begin position="1836"/>
        <end position="2010"/>
    </location>
</feature>
<organism evidence="10 11">
    <name type="scientific">Nothobranchius furzeri</name>
    <name type="common">Turquoise killifish</name>
    <dbReference type="NCBI Taxonomy" id="105023"/>
    <lineage>
        <taxon>Eukaryota</taxon>
        <taxon>Metazoa</taxon>
        <taxon>Chordata</taxon>
        <taxon>Craniata</taxon>
        <taxon>Vertebrata</taxon>
        <taxon>Euteleostomi</taxon>
        <taxon>Actinopterygii</taxon>
        <taxon>Neopterygii</taxon>
        <taxon>Teleostei</taxon>
        <taxon>Neoteleostei</taxon>
        <taxon>Acanthomorphata</taxon>
        <taxon>Ovalentaria</taxon>
        <taxon>Atherinomorphae</taxon>
        <taxon>Cyprinodontiformes</taxon>
        <taxon>Nothobranchiidae</taxon>
        <taxon>Nothobranchius</taxon>
    </lineage>
</organism>
<keyword evidence="7" id="KW-0176">Collagen</keyword>
<evidence type="ECO:0000256" key="7">
    <source>
        <dbReference type="ARBA" id="ARBA00023119"/>
    </source>
</evidence>
<dbReference type="EMBL" id="JAAVVJ010000010">
    <property type="protein sequence ID" value="KAF7214537.1"/>
    <property type="molecule type" value="Genomic_DNA"/>
</dbReference>
<dbReference type="KEGG" id="nfu:107374481"/>
<dbReference type="Gene3D" id="3.40.50.410">
    <property type="entry name" value="von Willebrand factor, type A domain"/>
    <property type="match status" value="11"/>
</dbReference>
<feature type="domain" description="VWFA" evidence="9">
    <location>
        <begin position="1037"/>
        <end position="1209"/>
    </location>
</feature>
<dbReference type="Proteomes" id="UP000822369">
    <property type="component" value="Chromosome 10"/>
</dbReference>
<evidence type="ECO:0000256" key="1">
    <source>
        <dbReference type="ARBA" id="ARBA00004498"/>
    </source>
</evidence>
<gene>
    <name evidence="10" type="ORF">G4P62_020165</name>
</gene>
<dbReference type="PANTHER" id="PTHR24020">
    <property type="entry name" value="COLLAGEN ALPHA"/>
    <property type="match status" value="1"/>
</dbReference>
<keyword evidence="6" id="KW-0130">Cell adhesion</keyword>
<dbReference type="InterPro" id="IPR050525">
    <property type="entry name" value="ECM_Assembly_Org"/>
</dbReference>
<dbReference type="FunFam" id="3.40.50.410:FF:000003">
    <property type="entry name" value="Collagen type VI alpha 3 chain"/>
    <property type="match status" value="11"/>
</dbReference>
<feature type="domain" description="VWFA" evidence="9">
    <location>
        <begin position="2030"/>
        <end position="2202"/>
    </location>
</feature>
<dbReference type="InterPro" id="IPR002035">
    <property type="entry name" value="VWF_A"/>
</dbReference>
<comment type="caution">
    <text evidence="10">The sequence shown here is derived from an EMBL/GenBank/DDBJ whole genome shotgun (WGS) entry which is preliminary data.</text>
</comment>
<proteinExistence type="predicted"/>
<dbReference type="GO" id="GO:0005581">
    <property type="term" value="C:collagen trimer"/>
    <property type="evidence" value="ECO:0007669"/>
    <property type="project" value="UniProtKB-KW"/>
</dbReference>
<feature type="domain" description="VWFA" evidence="9">
    <location>
        <begin position="437"/>
        <end position="614"/>
    </location>
</feature>
<evidence type="ECO:0000256" key="4">
    <source>
        <dbReference type="ARBA" id="ARBA00022729"/>
    </source>
</evidence>
<feature type="signal peptide" evidence="8">
    <location>
        <begin position="1"/>
        <end position="26"/>
    </location>
</feature>
<dbReference type="InterPro" id="IPR036465">
    <property type="entry name" value="vWFA_dom_sf"/>
</dbReference>
<evidence type="ECO:0000259" key="9">
    <source>
        <dbReference type="PROSITE" id="PS50234"/>
    </source>
</evidence>
<accession>A0A9D3BLM0</accession>
<feature type="domain" description="VWFA" evidence="9">
    <location>
        <begin position="1435"/>
        <end position="1611"/>
    </location>
</feature>
<feature type="domain" description="VWFA" evidence="9">
    <location>
        <begin position="835"/>
        <end position="1011"/>
    </location>
</feature>
<keyword evidence="5" id="KW-0677">Repeat</keyword>
<keyword evidence="3" id="KW-0272">Extracellular matrix</keyword>
<evidence type="ECO:0000256" key="8">
    <source>
        <dbReference type="SAM" id="SignalP"/>
    </source>
</evidence>